<dbReference type="GO" id="GO:0009055">
    <property type="term" value="F:electron transfer activity"/>
    <property type="evidence" value="ECO:0007669"/>
    <property type="project" value="InterPro"/>
</dbReference>
<protein>
    <submittedName>
        <fullName evidence="4">Plastocyanin</fullName>
    </submittedName>
</protein>
<dbReference type="GO" id="GO:0005507">
    <property type="term" value="F:copper ion binding"/>
    <property type="evidence" value="ECO:0007669"/>
    <property type="project" value="InterPro"/>
</dbReference>
<dbReference type="SUPFAM" id="SSF49503">
    <property type="entry name" value="Cupredoxins"/>
    <property type="match status" value="1"/>
</dbReference>
<evidence type="ECO:0000259" key="3">
    <source>
        <dbReference type="Pfam" id="PF00127"/>
    </source>
</evidence>
<dbReference type="EMBL" id="JYFN01000006">
    <property type="protein sequence ID" value="KJE24424.1"/>
    <property type="molecule type" value="Genomic_DNA"/>
</dbReference>
<dbReference type="OrthoDB" id="5189991at2"/>
<dbReference type="InterPro" id="IPR000923">
    <property type="entry name" value="BlueCu_1"/>
</dbReference>
<keyword evidence="2" id="KW-0186">Copper</keyword>
<name>A0A0D8BK84_9ACTN</name>
<proteinExistence type="predicted"/>
<evidence type="ECO:0000313" key="4">
    <source>
        <dbReference type="EMBL" id="KJE24424.1"/>
    </source>
</evidence>
<comment type="caution">
    <text evidence="4">The sequence shown here is derived from an EMBL/GenBank/DDBJ whole genome shotgun (WGS) entry which is preliminary data.</text>
</comment>
<dbReference type="AlphaFoldDB" id="A0A0D8BK84"/>
<evidence type="ECO:0000313" key="5">
    <source>
        <dbReference type="Proteomes" id="UP000032545"/>
    </source>
</evidence>
<dbReference type="Proteomes" id="UP000032545">
    <property type="component" value="Unassembled WGS sequence"/>
</dbReference>
<evidence type="ECO:0000256" key="2">
    <source>
        <dbReference type="ARBA" id="ARBA00023008"/>
    </source>
</evidence>
<evidence type="ECO:0000256" key="1">
    <source>
        <dbReference type="ARBA" id="ARBA00022723"/>
    </source>
</evidence>
<dbReference type="InterPro" id="IPR008972">
    <property type="entry name" value="Cupredoxin"/>
</dbReference>
<dbReference type="Gene3D" id="2.60.40.420">
    <property type="entry name" value="Cupredoxins - blue copper proteins"/>
    <property type="match status" value="1"/>
</dbReference>
<keyword evidence="1" id="KW-0479">Metal-binding</keyword>
<organism evidence="4 5">
    <name type="scientific">Frankia torreyi</name>
    <dbReference type="NCBI Taxonomy" id="1856"/>
    <lineage>
        <taxon>Bacteria</taxon>
        <taxon>Bacillati</taxon>
        <taxon>Actinomycetota</taxon>
        <taxon>Actinomycetes</taxon>
        <taxon>Frankiales</taxon>
        <taxon>Frankiaceae</taxon>
        <taxon>Frankia</taxon>
    </lineage>
</organism>
<keyword evidence="5" id="KW-1185">Reference proteome</keyword>
<sequence>MTCTADRDQAARPSDLGSPHQRASRAAALLGLVLAVLLGVAGCGGDGGGSPSAGPTLSATRGADGVQVFAVTGLPSMKFSATELLAKPGKIRVDFSVAQGSAPHNFVVPRIPAAHTSIVSAGESQSVTFTVTEPGDYPVVCTLHPNMTATLKIA</sequence>
<reference evidence="4 5" key="2">
    <citation type="journal article" date="2016" name="Genome Announc.">
        <title>Permanent Draft Genome Sequences for Two Variants of Frankia sp. Strain CpI1, the First Frankia Strain Isolated from Root Nodules of Comptonia peregrina.</title>
        <authorList>
            <person name="Oshone R."/>
            <person name="Hurst S.G.IV."/>
            <person name="Abebe-Akele F."/>
            <person name="Simpson S."/>
            <person name="Morris K."/>
            <person name="Thomas W.K."/>
            <person name="Tisa L.S."/>
        </authorList>
    </citation>
    <scope>NUCLEOTIDE SEQUENCE [LARGE SCALE GENOMIC DNA]</scope>
    <source>
        <strain evidence="5">CpI1-S</strain>
    </source>
</reference>
<dbReference type="PATRIC" id="fig|1502723.3.peg.4933"/>
<dbReference type="Pfam" id="PF00127">
    <property type="entry name" value="Copper-bind"/>
    <property type="match status" value="1"/>
</dbReference>
<accession>A0A0D8BK84</accession>
<gene>
    <name evidence="4" type="ORF">FF36_01152</name>
</gene>
<feature type="domain" description="Blue (type 1) copper" evidence="3">
    <location>
        <begin position="110"/>
        <end position="152"/>
    </location>
</feature>
<reference evidence="5" key="1">
    <citation type="submission" date="2015-02" db="EMBL/GenBank/DDBJ databases">
        <title>Draft Genome of Frankia sp. CpI1-S.</title>
        <authorList>
            <person name="Oshone R.T."/>
            <person name="Ngom M."/>
            <person name="Ghodhbane-Gtari F."/>
            <person name="Gtari M."/>
            <person name="Morris K."/>
            <person name="Thomas K."/>
            <person name="Sen A."/>
            <person name="Tisa L.S."/>
        </authorList>
    </citation>
    <scope>NUCLEOTIDE SEQUENCE [LARGE SCALE GENOMIC DNA]</scope>
    <source>
        <strain evidence="5">CpI1-S</strain>
    </source>
</reference>
<dbReference type="RefSeq" id="WP_082121697.1">
    <property type="nucleotide sequence ID" value="NZ_JYFN01000006.1"/>
</dbReference>